<sequence length="158" mass="17034">MYQPVDFATPQIHLAVAGIIAVFAMPMGIHALVRWRKFRKDPAQQQTYARRRDVGIESAVAALGIIGALVFAGMFSIGWKQSEKNLEANVETRYVVSDVVMTSWNGSTALVDLVDAKGVAATGIEVSFDAVGAPVLRDAAFGLDPKHAVEHALDLRQG</sequence>
<evidence type="ECO:0000313" key="2">
    <source>
        <dbReference type="EMBL" id="MBP2373643.1"/>
    </source>
</evidence>
<evidence type="ECO:0000256" key="1">
    <source>
        <dbReference type="SAM" id="Phobius"/>
    </source>
</evidence>
<proteinExistence type="predicted"/>
<dbReference type="EMBL" id="JAGIOE010000001">
    <property type="protein sequence ID" value="MBP2373643.1"/>
    <property type="molecule type" value="Genomic_DNA"/>
</dbReference>
<dbReference type="RefSeq" id="WP_209906806.1">
    <property type="nucleotide sequence ID" value="NZ_BAAAMI010000011.1"/>
</dbReference>
<keyword evidence="1" id="KW-1133">Transmembrane helix</keyword>
<gene>
    <name evidence="2" type="ORF">JOF46_001555</name>
</gene>
<keyword evidence="3" id="KW-1185">Reference proteome</keyword>
<organism evidence="2 3">
    <name type="scientific">Paeniglutamicibacter psychrophenolicus</name>
    <dbReference type="NCBI Taxonomy" id="257454"/>
    <lineage>
        <taxon>Bacteria</taxon>
        <taxon>Bacillati</taxon>
        <taxon>Actinomycetota</taxon>
        <taxon>Actinomycetes</taxon>
        <taxon>Micrococcales</taxon>
        <taxon>Micrococcaceae</taxon>
        <taxon>Paeniglutamicibacter</taxon>
    </lineage>
</organism>
<keyword evidence="1" id="KW-0472">Membrane</keyword>
<evidence type="ECO:0000313" key="3">
    <source>
        <dbReference type="Proteomes" id="UP000766570"/>
    </source>
</evidence>
<protein>
    <submittedName>
        <fullName evidence="2">Uncharacterized protein</fullName>
    </submittedName>
</protein>
<name>A0ABS4WCI7_9MICC</name>
<accession>A0ABS4WCI7</accession>
<reference evidence="2 3" key="1">
    <citation type="submission" date="2021-03" db="EMBL/GenBank/DDBJ databases">
        <title>Sequencing the genomes of 1000 actinobacteria strains.</title>
        <authorList>
            <person name="Klenk H.-P."/>
        </authorList>
    </citation>
    <scope>NUCLEOTIDE SEQUENCE [LARGE SCALE GENOMIC DNA]</scope>
    <source>
        <strain evidence="2 3">DSM 15454</strain>
    </source>
</reference>
<feature type="transmembrane region" description="Helical" evidence="1">
    <location>
        <begin position="54"/>
        <end position="79"/>
    </location>
</feature>
<dbReference type="Proteomes" id="UP000766570">
    <property type="component" value="Unassembled WGS sequence"/>
</dbReference>
<comment type="caution">
    <text evidence="2">The sequence shown here is derived from an EMBL/GenBank/DDBJ whole genome shotgun (WGS) entry which is preliminary data.</text>
</comment>
<feature type="transmembrane region" description="Helical" evidence="1">
    <location>
        <begin position="12"/>
        <end position="33"/>
    </location>
</feature>
<keyword evidence="1" id="KW-0812">Transmembrane</keyword>